<reference evidence="1 2" key="1">
    <citation type="submission" date="2020-09" db="EMBL/GenBank/DDBJ databases">
        <title>De no assembly of potato wild relative species, Solanum commersonii.</title>
        <authorList>
            <person name="Cho K."/>
        </authorList>
    </citation>
    <scope>NUCLEOTIDE SEQUENCE [LARGE SCALE GENOMIC DNA]</scope>
    <source>
        <strain evidence="1">LZ3.2</strain>
        <tissue evidence="1">Leaf</tissue>
    </source>
</reference>
<dbReference type="Proteomes" id="UP000824120">
    <property type="component" value="Chromosome 2"/>
</dbReference>
<dbReference type="AlphaFoldDB" id="A0A9J6A8S7"/>
<evidence type="ECO:0000313" key="1">
    <source>
        <dbReference type="EMBL" id="KAG5620690.1"/>
    </source>
</evidence>
<keyword evidence="2" id="KW-1185">Reference proteome</keyword>
<sequence length="67" mass="8207">MLVNENLHWAIKNKIFGYYNDWFILVVDLCDGRWKKINRSFFMIYNPNNDSKNDYLVESKIYVERLV</sequence>
<evidence type="ECO:0000313" key="2">
    <source>
        <dbReference type="Proteomes" id="UP000824120"/>
    </source>
</evidence>
<name>A0A9J6A8S7_SOLCO</name>
<comment type="caution">
    <text evidence="1">The sequence shown here is derived from an EMBL/GenBank/DDBJ whole genome shotgun (WGS) entry which is preliminary data.</text>
</comment>
<dbReference type="EMBL" id="JACXVP010000002">
    <property type="protein sequence ID" value="KAG5620690.1"/>
    <property type="molecule type" value="Genomic_DNA"/>
</dbReference>
<accession>A0A9J6A8S7</accession>
<protein>
    <submittedName>
        <fullName evidence="1">Uncharacterized protein</fullName>
    </submittedName>
</protein>
<gene>
    <name evidence="1" type="ORF">H5410_005908</name>
</gene>
<organism evidence="1 2">
    <name type="scientific">Solanum commersonii</name>
    <name type="common">Commerson's wild potato</name>
    <name type="synonym">Commerson's nightshade</name>
    <dbReference type="NCBI Taxonomy" id="4109"/>
    <lineage>
        <taxon>Eukaryota</taxon>
        <taxon>Viridiplantae</taxon>
        <taxon>Streptophyta</taxon>
        <taxon>Embryophyta</taxon>
        <taxon>Tracheophyta</taxon>
        <taxon>Spermatophyta</taxon>
        <taxon>Magnoliopsida</taxon>
        <taxon>eudicotyledons</taxon>
        <taxon>Gunneridae</taxon>
        <taxon>Pentapetalae</taxon>
        <taxon>asterids</taxon>
        <taxon>lamiids</taxon>
        <taxon>Solanales</taxon>
        <taxon>Solanaceae</taxon>
        <taxon>Solanoideae</taxon>
        <taxon>Solaneae</taxon>
        <taxon>Solanum</taxon>
    </lineage>
</organism>
<proteinExistence type="predicted"/>